<dbReference type="Proteomes" id="UP000253934">
    <property type="component" value="Unassembled WGS sequence"/>
</dbReference>
<dbReference type="InterPro" id="IPR004528">
    <property type="entry name" value="KdsB"/>
</dbReference>
<sequence>MPMVVEKKSNVFIIIPARHGSTRLPGKPLLKIAGQSIIVRVATRAKQLEEKLLNNNKVNNVFLMVATDHETISYEIKKIGIQAVMTSSELKNGTERVFAALKQFHNINENDIIVNIQGDEPFFSIEDLENLIIEMLNNKNVPMGTLAFPRNDPSLFLSSSVVKVVRDTNRFALYFSRSPIPFPKIEFDALGKNWLVKANDLINKVEFLHHVGIYVFRYNSLCEYSNSSLDSQLEIVENLEQLRALEWGWKILVIDASQEPFGIDTTEDLDKANLFALSLNEIKV</sequence>
<dbReference type="Pfam" id="PF02348">
    <property type="entry name" value="CTP_transf_3"/>
    <property type="match status" value="1"/>
</dbReference>
<dbReference type="NCBIfam" id="NF003952">
    <property type="entry name" value="PRK05450.1-5"/>
    <property type="match status" value="1"/>
</dbReference>
<organism evidence="4 5">
    <name type="scientific">Spirobacillus cienkowskii</name>
    <dbReference type="NCBI Taxonomy" id="495820"/>
    <lineage>
        <taxon>Bacteria</taxon>
        <taxon>Pseudomonadati</taxon>
        <taxon>Bdellovibrionota</taxon>
        <taxon>Oligoflexia</taxon>
        <taxon>Silvanigrellales</taxon>
        <taxon>Spirobacillus</taxon>
    </lineage>
</organism>
<dbReference type="GO" id="GO:0008690">
    <property type="term" value="F:3-deoxy-manno-octulosonate cytidylyltransferase activity"/>
    <property type="evidence" value="ECO:0007669"/>
    <property type="project" value="UniProtKB-EC"/>
</dbReference>
<proteinExistence type="predicted"/>
<dbReference type="CDD" id="cd02517">
    <property type="entry name" value="CMP-KDO-Synthetase"/>
    <property type="match status" value="1"/>
</dbReference>
<evidence type="ECO:0000256" key="3">
    <source>
        <dbReference type="ARBA" id="ARBA00022985"/>
    </source>
</evidence>
<keyword evidence="3" id="KW-0448">Lipopolysaccharide biosynthesis</keyword>
<reference evidence="4" key="1">
    <citation type="submission" date="2018-04" db="EMBL/GenBank/DDBJ databases">
        <title>Draft genome sequence of the Candidatus Spirobacillus cienkowskii, a pathogen of freshwater Daphnia species, reconstructed from hemolymph metagenomic reads.</title>
        <authorList>
            <person name="Bresciani L."/>
            <person name="Lemos L.N."/>
            <person name="Wale N."/>
            <person name="Lin J.Y."/>
            <person name="Fernandes G.R."/>
            <person name="Duffy M.A."/>
            <person name="Rodrigues J.M."/>
        </authorList>
    </citation>
    <scope>NUCLEOTIDE SEQUENCE [LARGE SCALE GENOMIC DNA]</scope>
    <source>
        <strain evidence="4">Binning01</strain>
    </source>
</reference>
<keyword evidence="1 4" id="KW-0808">Transferase</keyword>
<evidence type="ECO:0000313" key="4">
    <source>
        <dbReference type="EMBL" id="RDB36073.1"/>
    </source>
</evidence>
<keyword evidence="5" id="KW-1185">Reference proteome</keyword>
<protein>
    <submittedName>
        <fullName evidence="4">3-deoxy-manno-octulosonate cytidylyltransferase</fullName>
        <ecNumber evidence="4">2.7.7.38</ecNumber>
    </submittedName>
</protein>
<dbReference type="AlphaFoldDB" id="A0A369KWG7"/>
<evidence type="ECO:0000256" key="2">
    <source>
        <dbReference type="ARBA" id="ARBA00022695"/>
    </source>
</evidence>
<dbReference type="GO" id="GO:0005829">
    <property type="term" value="C:cytosol"/>
    <property type="evidence" value="ECO:0007669"/>
    <property type="project" value="TreeGrafter"/>
</dbReference>
<dbReference type="InterPro" id="IPR003329">
    <property type="entry name" value="Cytidylyl_trans"/>
</dbReference>
<dbReference type="PANTHER" id="PTHR42866">
    <property type="entry name" value="3-DEOXY-MANNO-OCTULOSONATE CYTIDYLYLTRANSFERASE"/>
    <property type="match status" value="1"/>
</dbReference>
<evidence type="ECO:0000313" key="5">
    <source>
        <dbReference type="Proteomes" id="UP000253934"/>
    </source>
</evidence>
<evidence type="ECO:0000256" key="1">
    <source>
        <dbReference type="ARBA" id="ARBA00022679"/>
    </source>
</evidence>
<dbReference type="EMBL" id="QOVW01000067">
    <property type="protein sequence ID" value="RDB36073.1"/>
    <property type="molecule type" value="Genomic_DNA"/>
</dbReference>
<name>A0A369KWG7_9BACT</name>
<gene>
    <name evidence="4" type="primary">kdsB</name>
    <name evidence="4" type="ORF">DCC88_06720</name>
</gene>
<dbReference type="Gene3D" id="3.90.550.10">
    <property type="entry name" value="Spore Coat Polysaccharide Biosynthesis Protein SpsA, Chain A"/>
    <property type="match status" value="1"/>
</dbReference>
<dbReference type="EC" id="2.7.7.38" evidence="4"/>
<dbReference type="SUPFAM" id="SSF53448">
    <property type="entry name" value="Nucleotide-diphospho-sugar transferases"/>
    <property type="match status" value="1"/>
</dbReference>
<comment type="caution">
    <text evidence="4">The sequence shown here is derived from an EMBL/GenBank/DDBJ whole genome shotgun (WGS) entry which is preliminary data.</text>
</comment>
<keyword evidence="2 4" id="KW-0548">Nucleotidyltransferase</keyword>
<dbReference type="NCBIfam" id="TIGR00466">
    <property type="entry name" value="kdsB"/>
    <property type="match status" value="1"/>
</dbReference>
<dbReference type="PANTHER" id="PTHR42866:SF2">
    <property type="entry name" value="3-DEOXY-MANNO-OCTULOSONATE CYTIDYLYLTRANSFERASE, MITOCHONDRIAL"/>
    <property type="match status" value="1"/>
</dbReference>
<dbReference type="GO" id="GO:0009103">
    <property type="term" value="P:lipopolysaccharide biosynthetic process"/>
    <property type="evidence" value="ECO:0007669"/>
    <property type="project" value="UniProtKB-KW"/>
</dbReference>
<accession>A0A369KWG7</accession>
<dbReference type="InterPro" id="IPR029044">
    <property type="entry name" value="Nucleotide-diphossugar_trans"/>
</dbReference>